<sequence>MKIAVVGPSPVPFTIGGAENLIWGLCNTINQKTPHQAELIKLPSKELDFWSLIENYYAFYNLDLNHFDLVISTKYPSWMVRHRNSICYMVHTLRGLYDTYHFMKMPDNVEKGNEKIDKILNYMDSNSNPNSLDEFFSMLFDLKDNSFDVPAEYFAFPAPFIRKIIHYMDRFGLSQQGVRKICAISETVKRRKEYYPPNADVEVVYPPSTLTEYTSGEYQYVFMISRLDAPKRIDMLIEAMKYVKSNVRLLIAGTGPQEAQLKKLAADDKRIEFLGYVNDEDVEKYYSNSLVIPYFPYDEDYGLITIEAMLHKKPVITTVDAGGPTEFVINKETGFVTKFDPKAIAEKIDYFANNPSEAKRMGINGYNKVKKMTWDNMVCELLSNIDDLPLRYVNSVQHINKKRKKITVTSTFPIYPPQGGGQVRTYQLYKNLSKKYDIDIISLTNEDQKRFNNMIANGLRENRIPKSGSHQRLEYEMEKKVGFVVSDIANLELISESASYCNELQNSIKNSEVIILSHPYLFNEAKKYIKDDQIIIYEAQDVEYLIKKEMLPKNETTKKLLQKLYSVEKECCEVSRFIMTCSEKDKKDLSELYNISLDKIIVVPNGVDCKATTFTSMEQRIENKKVLGLANEKIGLFMGSWHKPNLEAAEEIIKIAYKCPDVKFLLMGSQCAYFEKKKLPSNVGLLGVVGEETKSRIFSVVDFALNPMLSGSGTNLKMFDYISAGIPVITTEFGSRGIDSKDAIILAEINEMHITINNLDIHTLSKMVCKSRQYVESNFDWSKISSDLIIKLSEIIS</sequence>
<accession>A0A839JYU3</accession>
<dbReference type="Proteomes" id="UP000574276">
    <property type="component" value="Unassembled WGS sequence"/>
</dbReference>
<gene>
    <name evidence="2" type="ORF">H0486_08140</name>
</gene>
<name>A0A839JYU3_9FIRM</name>
<dbReference type="PANTHER" id="PTHR12526:SF625">
    <property type="entry name" value="PHOSPHATIDYLINOSITOL GLYCAN-CLASS A"/>
    <property type="match status" value="1"/>
</dbReference>
<dbReference type="AlphaFoldDB" id="A0A839JYU3"/>
<organism evidence="2 3">
    <name type="scientific">Variimorphobacter saccharofermentans</name>
    <dbReference type="NCBI Taxonomy" id="2755051"/>
    <lineage>
        <taxon>Bacteria</taxon>
        <taxon>Bacillati</taxon>
        <taxon>Bacillota</taxon>
        <taxon>Clostridia</taxon>
        <taxon>Lachnospirales</taxon>
        <taxon>Lachnospiraceae</taxon>
        <taxon>Variimorphobacter</taxon>
    </lineage>
</organism>
<dbReference type="Pfam" id="PF00534">
    <property type="entry name" value="Glycos_transf_1"/>
    <property type="match status" value="1"/>
</dbReference>
<reference evidence="2 3" key="1">
    <citation type="submission" date="2020-07" db="EMBL/GenBank/DDBJ databases">
        <title>Characterization and genome sequencing of isolate MD1, a novel member within the family Lachnospiraceae.</title>
        <authorList>
            <person name="Rettenmaier R."/>
            <person name="Di Bello L."/>
            <person name="Zinser C."/>
            <person name="Scheitz K."/>
            <person name="Liebl W."/>
            <person name="Zverlov V."/>
        </authorList>
    </citation>
    <scope>NUCLEOTIDE SEQUENCE [LARGE SCALE GENOMIC DNA]</scope>
    <source>
        <strain evidence="2 3">MD1</strain>
    </source>
</reference>
<dbReference type="Gene3D" id="3.40.50.2000">
    <property type="entry name" value="Glycogen Phosphorylase B"/>
    <property type="match status" value="4"/>
</dbReference>
<evidence type="ECO:0000259" key="1">
    <source>
        <dbReference type="Pfam" id="PF00534"/>
    </source>
</evidence>
<proteinExistence type="predicted"/>
<dbReference type="GO" id="GO:0016757">
    <property type="term" value="F:glycosyltransferase activity"/>
    <property type="evidence" value="ECO:0007669"/>
    <property type="project" value="InterPro"/>
</dbReference>
<dbReference type="Pfam" id="PF13692">
    <property type="entry name" value="Glyco_trans_1_4"/>
    <property type="match status" value="1"/>
</dbReference>
<keyword evidence="2" id="KW-0808">Transferase</keyword>
<evidence type="ECO:0000313" key="3">
    <source>
        <dbReference type="Proteomes" id="UP000574276"/>
    </source>
</evidence>
<protein>
    <submittedName>
        <fullName evidence="2">Glycosyltransferase</fullName>
    </submittedName>
</protein>
<comment type="caution">
    <text evidence="2">The sequence shown here is derived from an EMBL/GenBank/DDBJ whole genome shotgun (WGS) entry which is preliminary data.</text>
</comment>
<dbReference type="PANTHER" id="PTHR12526">
    <property type="entry name" value="GLYCOSYLTRANSFERASE"/>
    <property type="match status" value="1"/>
</dbReference>
<dbReference type="CDD" id="cd03801">
    <property type="entry name" value="GT4_PimA-like"/>
    <property type="match status" value="1"/>
</dbReference>
<evidence type="ECO:0000313" key="2">
    <source>
        <dbReference type="EMBL" id="MBB2182843.1"/>
    </source>
</evidence>
<feature type="domain" description="Glycosyl transferase family 1" evidence="1">
    <location>
        <begin position="217"/>
        <end position="367"/>
    </location>
</feature>
<keyword evidence="3" id="KW-1185">Reference proteome</keyword>
<dbReference type="SUPFAM" id="SSF53756">
    <property type="entry name" value="UDP-Glycosyltransferase/glycogen phosphorylase"/>
    <property type="match status" value="2"/>
</dbReference>
<dbReference type="InterPro" id="IPR001296">
    <property type="entry name" value="Glyco_trans_1"/>
</dbReference>
<dbReference type="EMBL" id="JACEGA010000001">
    <property type="protein sequence ID" value="MBB2182843.1"/>
    <property type="molecule type" value="Genomic_DNA"/>
</dbReference>
<dbReference type="RefSeq" id="WP_228352532.1">
    <property type="nucleotide sequence ID" value="NZ_JACEGA010000001.1"/>
</dbReference>